<gene>
    <name evidence="1" type="ORF">PIB30_027497</name>
</gene>
<dbReference type="Proteomes" id="UP001341840">
    <property type="component" value="Unassembled WGS sequence"/>
</dbReference>
<proteinExistence type="predicted"/>
<evidence type="ECO:0000313" key="2">
    <source>
        <dbReference type="Proteomes" id="UP001341840"/>
    </source>
</evidence>
<sequence>MKVFATYSEDRVICEMDGRQVITEDSRWYHARLTEFEEKILDPLHISEYGGEGTVLILRGTAAERRLLGRFSGHQVRVIKHTVSSSGLPVVKVTGPIRICKKDKS</sequence>
<name>A0ABU6RAX7_9FABA</name>
<reference evidence="1 2" key="1">
    <citation type="journal article" date="2023" name="Plants (Basel)">
        <title>Bridging the Gap: Combining Genomics and Transcriptomics Approaches to Understand Stylosanthes scabra, an Orphan Legume from the Brazilian Caatinga.</title>
        <authorList>
            <person name="Ferreira-Neto J.R.C."/>
            <person name="da Silva M.D."/>
            <person name="Binneck E."/>
            <person name="de Melo N.F."/>
            <person name="da Silva R.H."/>
            <person name="de Melo A.L.T.M."/>
            <person name="Pandolfi V."/>
            <person name="Bustamante F.O."/>
            <person name="Brasileiro-Vidal A.C."/>
            <person name="Benko-Iseppon A.M."/>
        </authorList>
    </citation>
    <scope>NUCLEOTIDE SEQUENCE [LARGE SCALE GENOMIC DNA]</scope>
    <source>
        <tissue evidence="1">Leaves</tissue>
    </source>
</reference>
<comment type="caution">
    <text evidence="1">The sequence shown here is derived from an EMBL/GenBank/DDBJ whole genome shotgun (WGS) entry which is preliminary data.</text>
</comment>
<keyword evidence="2" id="KW-1185">Reference proteome</keyword>
<accession>A0ABU6RAX7</accession>
<organism evidence="1 2">
    <name type="scientific">Stylosanthes scabra</name>
    <dbReference type="NCBI Taxonomy" id="79078"/>
    <lineage>
        <taxon>Eukaryota</taxon>
        <taxon>Viridiplantae</taxon>
        <taxon>Streptophyta</taxon>
        <taxon>Embryophyta</taxon>
        <taxon>Tracheophyta</taxon>
        <taxon>Spermatophyta</taxon>
        <taxon>Magnoliopsida</taxon>
        <taxon>eudicotyledons</taxon>
        <taxon>Gunneridae</taxon>
        <taxon>Pentapetalae</taxon>
        <taxon>rosids</taxon>
        <taxon>fabids</taxon>
        <taxon>Fabales</taxon>
        <taxon>Fabaceae</taxon>
        <taxon>Papilionoideae</taxon>
        <taxon>50 kb inversion clade</taxon>
        <taxon>dalbergioids sensu lato</taxon>
        <taxon>Dalbergieae</taxon>
        <taxon>Pterocarpus clade</taxon>
        <taxon>Stylosanthes</taxon>
    </lineage>
</organism>
<evidence type="ECO:0000313" key="1">
    <source>
        <dbReference type="EMBL" id="MED6121152.1"/>
    </source>
</evidence>
<dbReference type="EMBL" id="JASCZI010030314">
    <property type="protein sequence ID" value="MED6121152.1"/>
    <property type="molecule type" value="Genomic_DNA"/>
</dbReference>
<protein>
    <submittedName>
        <fullName evidence="1">Uncharacterized protein</fullName>
    </submittedName>
</protein>